<dbReference type="InterPro" id="IPR038729">
    <property type="entry name" value="Rad50/SbcC_AAA"/>
</dbReference>
<dbReference type="EMBL" id="JBBEGL010000012">
    <property type="protein sequence ID" value="MEJ2890380.1"/>
    <property type="molecule type" value="Genomic_DNA"/>
</dbReference>
<feature type="compositionally biased region" description="Basic residues" evidence="8">
    <location>
        <begin position="640"/>
        <end position="649"/>
    </location>
</feature>
<reference evidence="10 11" key="1">
    <citation type="submission" date="2024-03" db="EMBL/GenBank/DDBJ databases">
        <title>Actinomycetospora sp. OC33-EN06, a novel actinomycete isolated from wild orchid (Aerides multiflora).</title>
        <authorList>
            <person name="Suriyachadkun C."/>
        </authorList>
    </citation>
    <scope>NUCLEOTIDE SEQUENCE [LARGE SCALE GENOMIC DNA]</scope>
    <source>
        <strain evidence="10 11">OC33-EN06</strain>
    </source>
</reference>
<keyword evidence="3" id="KW-0547">Nucleotide-binding</keyword>
<dbReference type="SUPFAM" id="SSF52540">
    <property type="entry name" value="P-loop containing nucleoside triphosphate hydrolases"/>
    <property type="match status" value="2"/>
</dbReference>
<feature type="region of interest" description="Disordered" evidence="8">
    <location>
        <begin position="611"/>
        <end position="649"/>
    </location>
</feature>
<evidence type="ECO:0000256" key="7">
    <source>
        <dbReference type="ARBA" id="ARBA00033408"/>
    </source>
</evidence>
<feature type="compositionally biased region" description="Low complexity" evidence="8">
    <location>
        <begin position="611"/>
        <end position="639"/>
    </location>
</feature>
<gene>
    <name evidence="10" type="primary">recN</name>
    <name evidence="10" type="ORF">WCD41_28250</name>
</gene>
<evidence type="ECO:0000256" key="5">
    <source>
        <dbReference type="ARBA" id="ARBA00022840"/>
    </source>
</evidence>
<dbReference type="Proteomes" id="UP001370100">
    <property type="component" value="Unassembled WGS sequence"/>
</dbReference>
<feature type="region of interest" description="Disordered" evidence="8">
    <location>
        <begin position="70"/>
        <end position="103"/>
    </location>
</feature>
<evidence type="ECO:0000256" key="1">
    <source>
        <dbReference type="ARBA" id="ARBA00009441"/>
    </source>
</evidence>
<organism evidence="10 11">
    <name type="scientific">Actinomycetospora aeridis</name>
    <dbReference type="NCBI Taxonomy" id="3129231"/>
    <lineage>
        <taxon>Bacteria</taxon>
        <taxon>Bacillati</taxon>
        <taxon>Actinomycetota</taxon>
        <taxon>Actinomycetes</taxon>
        <taxon>Pseudonocardiales</taxon>
        <taxon>Pseudonocardiaceae</taxon>
        <taxon>Actinomycetospora</taxon>
    </lineage>
</organism>
<keyword evidence="11" id="KW-1185">Reference proteome</keyword>
<evidence type="ECO:0000256" key="3">
    <source>
        <dbReference type="ARBA" id="ARBA00022741"/>
    </source>
</evidence>
<accession>A0ABU8NDA9</accession>
<dbReference type="NCBIfam" id="TIGR00634">
    <property type="entry name" value="recN"/>
    <property type="match status" value="1"/>
</dbReference>
<dbReference type="CDD" id="cd03241">
    <property type="entry name" value="ABC_RecN"/>
    <property type="match status" value="1"/>
</dbReference>
<protein>
    <recommendedName>
        <fullName evidence="2">DNA repair protein RecN</fullName>
    </recommendedName>
    <alternativeName>
        <fullName evidence="7">Recombination protein N</fullName>
    </alternativeName>
</protein>
<evidence type="ECO:0000313" key="11">
    <source>
        <dbReference type="Proteomes" id="UP001370100"/>
    </source>
</evidence>
<dbReference type="PANTHER" id="PTHR11059">
    <property type="entry name" value="DNA REPAIR PROTEIN RECN"/>
    <property type="match status" value="1"/>
</dbReference>
<dbReference type="RefSeq" id="WP_337718574.1">
    <property type="nucleotide sequence ID" value="NZ_JBBEGL010000012.1"/>
</dbReference>
<evidence type="ECO:0000256" key="2">
    <source>
        <dbReference type="ARBA" id="ARBA00021315"/>
    </source>
</evidence>
<proteinExistence type="inferred from homology"/>
<dbReference type="InterPro" id="IPR004604">
    <property type="entry name" value="DNA_recomb/repair_RecN"/>
</dbReference>
<dbReference type="Gene3D" id="3.40.50.300">
    <property type="entry name" value="P-loop containing nucleotide triphosphate hydrolases"/>
    <property type="match status" value="2"/>
</dbReference>
<evidence type="ECO:0000259" key="9">
    <source>
        <dbReference type="Pfam" id="PF13476"/>
    </source>
</evidence>
<evidence type="ECO:0000313" key="10">
    <source>
        <dbReference type="EMBL" id="MEJ2890380.1"/>
    </source>
</evidence>
<evidence type="ECO:0000256" key="8">
    <source>
        <dbReference type="SAM" id="MobiDB-lite"/>
    </source>
</evidence>
<evidence type="ECO:0000256" key="4">
    <source>
        <dbReference type="ARBA" id="ARBA00022763"/>
    </source>
</evidence>
<name>A0ABU8NDA9_9PSEU</name>
<dbReference type="PANTHER" id="PTHR11059:SF0">
    <property type="entry name" value="DNA REPAIR PROTEIN RECN"/>
    <property type="match status" value="1"/>
</dbReference>
<dbReference type="InterPro" id="IPR027417">
    <property type="entry name" value="P-loop_NTPase"/>
</dbReference>
<sequence length="649" mass="67001">MLAELRIQALGVIEDATLDLHPGLTVVTGETGAGKTMVVTGLHLLGGGRADSSRVRRGASRATVEGRFLLPPTENDAATDDETAETAETAEAGEETEDGTPRSALRLASDAGAALDDDGSLIAARTVSADGRSRAHLGGRSVPMAVLGDVTDAALAVHGQHEALRLLRAAEQRAVLDRFAGAAVAEPLAAYRRARTAWRRAVTELTRRRDQAREMSREADMLRHGLTEIESVDPRPGEDAELVAEARRLADVDDLRAAAAAALTALAGPPDGAGEDPDAVGLLGEARRRLQGSDDPALAGLDPRLAEAAALLGDAAAELTDYLERLEADPERLEHVLARQALLKGLTRKYAADVDGVLAWAQDARAKLEGLDTSDEALAALAAEADQLGGEVAGHASAVSAARREAAERFGAAVSAELDGLAMGAASVQLSVGVKEAAPSDAAALEVDGRPVVAGPDGVDEVELLLTPHRGAPALPVHKGASGGELSRVMLAVEVVLAGADTTPTLVFDEVDAGVGGRAAVEVGRRLARLARTHQVVVVTHLAQVAAYADRHLVVDKGGLADADDTDGVTRSAVRTLDDAERTVELARMLAGTEETETGRAHAEELLAAASADRAAAADDAGGDADAPTPISRGATTRSNGRRRSRRAG</sequence>
<dbReference type="Pfam" id="PF13476">
    <property type="entry name" value="AAA_23"/>
    <property type="match status" value="1"/>
</dbReference>
<keyword evidence="4" id="KW-0227">DNA damage</keyword>
<comment type="caution">
    <text evidence="10">The sequence shown here is derived from an EMBL/GenBank/DDBJ whole genome shotgun (WGS) entry which is preliminary data.</text>
</comment>
<feature type="domain" description="Rad50/SbcC-type AAA" evidence="9">
    <location>
        <begin position="4"/>
        <end position="63"/>
    </location>
</feature>
<evidence type="ECO:0000256" key="6">
    <source>
        <dbReference type="ARBA" id="ARBA00023204"/>
    </source>
</evidence>
<keyword evidence="5" id="KW-0067">ATP-binding</keyword>
<keyword evidence="6" id="KW-0234">DNA repair</keyword>
<comment type="similarity">
    <text evidence="1">Belongs to the RecN family.</text>
</comment>